<gene>
    <name evidence="1" type="ORF">D5086_031717</name>
</gene>
<name>A0ACC4AK91_POPAL</name>
<comment type="caution">
    <text evidence="1">The sequence shown here is derived from an EMBL/GenBank/DDBJ whole genome shotgun (WGS) entry which is preliminary data.</text>
</comment>
<dbReference type="Proteomes" id="UP000309997">
    <property type="component" value="Unassembled WGS sequence"/>
</dbReference>
<accession>A0ACC4AK91</accession>
<organism evidence="1 2">
    <name type="scientific">Populus alba</name>
    <name type="common">White poplar</name>
    <dbReference type="NCBI Taxonomy" id="43335"/>
    <lineage>
        <taxon>Eukaryota</taxon>
        <taxon>Viridiplantae</taxon>
        <taxon>Streptophyta</taxon>
        <taxon>Embryophyta</taxon>
        <taxon>Tracheophyta</taxon>
        <taxon>Spermatophyta</taxon>
        <taxon>Magnoliopsida</taxon>
        <taxon>eudicotyledons</taxon>
        <taxon>Gunneridae</taxon>
        <taxon>Pentapetalae</taxon>
        <taxon>rosids</taxon>
        <taxon>fabids</taxon>
        <taxon>Malpighiales</taxon>
        <taxon>Salicaceae</taxon>
        <taxon>Saliceae</taxon>
        <taxon>Populus</taxon>
    </lineage>
</organism>
<evidence type="ECO:0000313" key="1">
    <source>
        <dbReference type="EMBL" id="KAL3566302.1"/>
    </source>
</evidence>
<proteinExistence type="predicted"/>
<reference evidence="1 2" key="1">
    <citation type="journal article" date="2024" name="Plant Biotechnol. J.">
        <title>Genome and CRISPR/Cas9 system of a widespread forest tree (Populus alba) in the world.</title>
        <authorList>
            <person name="Liu Y.J."/>
            <person name="Jiang P.F."/>
            <person name="Han X.M."/>
            <person name="Li X.Y."/>
            <person name="Wang H.M."/>
            <person name="Wang Y.J."/>
            <person name="Wang X.X."/>
            <person name="Zeng Q.Y."/>
        </authorList>
    </citation>
    <scope>NUCLEOTIDE SEQUENCE [LARGE SCALE GENOMIC DNA]</scope>
    <source>
        <strain evidence="2">cv. PAL-ZL1</strain>
    </source>
</reference>
<keyword evidence="2" id="KW-1185">Reference proteome</keyword>
<dbReference type="EMBL" id="RCHU02000018">
    <property type="protein sequence ID" value="KAL3566302.1"/>
    <property type="molecule type" value="Genomic_DNA"/>
</dbReference>
<protein>
    <submittedName>
        <fullName evidence="1">Uncharacterized protein</fullName>
    </submittedName>
</protein>
<sequence>MDRKQLQHQLAYMRKSLFDQGYLDDQFNQLEDLQDEANPNFVEEVVTLFYSDSARFIQNIEQAMIKKPNIDFGKLDDYMHQFKGSSSSFGAKKVKKECSQFRECCSAGNIEGCIKTFQQLKQEHATLRRKLETYFQCFRRGISRVVLGNPSLYTWICGYCPASTSSFRVKYLPPRPAIQMDGRIIFSVMRKISYVHESNLKEQRLCSGRGTLYICVEITVSFLTLTCCVLVQKDFDSQVFVEQSVSTGVEQGWPRECVEH</sequence>
<evidence type="ECO:0000313" key="2">
    <source>
        <dbReference type="Proteomes" id="UP000309997"/>
    </source>
</evidence>